<accession>A0A852VB58</accession>
<dbReference type="InterPro" id="IPR036291">
    <property type="entry name" value="NAD(P)-bd_dom_sf"/>
</dbReference>
<dbReference type="InterPro" id="IPR013149">
    <property type="entry name" value="ADH-like_C"/>
</dbReference>
<comment type="caution">
    <text evidence="6">The sequence shown here is derived from an EMBL/GenBank/DDBJ whole genome shotgun (WGS) entry which is preliminary data.</text>
</comment>
<dbReference type="Pfam" id="PF08240">
    <property type="entry name" value="ADH_N"/>
    <property type="match status" value="1"/>
</dbReference>
<dbReference type="Proteomes" id="UP000564385">
    <property type="component" value="Unassembled WGS sequence"/>
</dbReference>
<dbReference type="AlphaFoldDB" id="A0A852VB58"/>
<organism evidence="6 7">
    <name type="scientific">Tunturiibacter lichenicola</name>
    <dbReference type="NCBI Taxonomy" id="2051959"/>
    <lineage>
        <taxon>Bacteria</taxon>
        <taxon>Pseudomonadati</taxon>
        <taxon>Acidobacteriota</taxon>
        <taxon>Terriglobia</taxon>
        <taxon>Terriglobales</taxon>
        <taxon>Acidobacteriaceae</taxon>
        <taxon>Tunturiibacter</taxon>
    </lineage>
</organism>
<evidence type="ECO:0000259" key="4">
    <source>
        <dbReference type="Pfam" id="PF00107"/>
    </source>
</evidence>
<protein>
    <submittedName>
        <fullName evidence="6">NADPH:quinone reductase-like Zn-dependent oxidoreductase</fullName>
    </submittedName>
</protein>
<reference evidence="6 7" key="1">
    <citation type="submission" date="2020-07" db="EMBL/GenBank/DDBJ databases">
        <title>Genomic Encyclopedia of Type Strains, Phase IV (KMG-V): Genome sequencing to study the core and pangenomes of soil and plant-associated prokaryotes.</title>
        <authorList>
            <person name="Whitman W."/>
        </authorList>
    </citation>
    <scope>NUCLEOTIDE SEQUENCE [LARGE SCALE GENOMIC DNA]</scope>
    <source>
        <strain evidence="6 7">M8UP22</strain>
    </source>
</reference>
<dbReference type="InterPro" id="IPR013154">
    <property type="entry name" value="ADH-like_N"/>
</dbReference>
<dbReference type="SUPFAM" id="SSF51735">
    <property type="entry name" value="NAD(P)-binding Rossmann-fold domains"/>
    <property type="match status" value="1"/>
</dbReference>
<evidence type="ECO:0000259" key="5">
    <source>
        <dbReference type="Pfam" id="PF08240"/>
    </source>
</evidence>
<dbReference type="PANTHER" id="PTHR48106:SF18">
    <property type="entry name" value="QUINONE OXIDOREDUCTASE PIG3"/>
    <property type="match status" value="1"/>
</dbReference>
<keyword evidence="2" id="KW-0560">Oxidoreductase</keyword>
<feature type="transmembrane region" description="Helical" evidence="3">
    <location>
        <begin position="241"/>
        <end position="262"/>
    </location>
</feature>
<dbReference type="GO" id="GO:0016651">
    <property type="term" value="F:oxidoreductase activity, acting on NAD(P)H"/>
    <property type="evidence" value="ECO:0007669"/>
    <property type="project" value="TreeGrafter"/>
</dbReference>
<keyword evidence="1" id="KW-0521">NADP</keyword>
<dbReference type="Gene3D" id="3.90.180.10">
    <property type="entry name" value="Medium-chain alcohol dehydrogenases, catalytic domain"/>
    <property type="match status" value="1"/>
</dbReference>
<dbReference type="InterPro" id="IPR011032">
    <property type="entry name" value="GroES-like_sf"/>
</dbReference>
<feature type="domain" description="Alcohol dehydrogenase-like C-terminal" evidence="4">
    <location>
        <begin position="159"/>
        <end position="271"/>
    </location>
</feature>
<dbReference type="PANTHER" id="PTHR48106">
    <property type="entry name" value="QUINONE OXIDOREDUCTASE PIG3-RELATED"/>
    <property type="match status" value="1"/>
</dbReference>
<evidence type="ECO:0000256" key="1">
    <source>
        <dbReference type="ARBA" id="ARBA00022857"/>
    </source>
</evidence>
<dbReference type="SUPFAM" id="SSF50129">
    <property type="entry name" value="GroES-like"/>
    <property type="match status" value="1"/>
</dbReference>
<evidence type="ECO:0000256" key="2">
    <source>
        <dbReference type="ARBA" id="ARBA00023002"/>
    </source>
</evidence>
<evidence type="ECO:0000313" key="7">
    <source>
        <dbReference type="Proteomes" id="UP000564385"/>
    </source>
</evidence>
<dbReference type="GO" id="GO:0070402">
    <property type="term" value="F:NADPH binding"/>
    <property type="evidence" value="ECO:0007669"/>
    <property type="project" value="TreeGrafter"/>
</dbReference>
<name>A0A852VB58_9BACT</name>
<dbReference type="Gene3D" id="3.40.50.720">
    <property type="entry name" value="NAD(P)-binding Rossmann-like Domain"/>
    <property type="match status" value="1"/>
</dbReference>
<gene>
    <name evidence="6" type="ORF">HDF08_002200</name>
</gene>
<proteinExistence type="predicted"/>
<keyword evidence="3" id="KW-0472">Membrane</keyword>
<keyword evidence="3" id="KW-0812">Transmembrane</keyword>
<dbReference type="EMBL" id="JACCCU010000001">
    <property type="protein sequence ID" value="NYF90133.1"/>
    <property type="molecule type" value="Genomic_DNA"/>
</dbReference>
<keyword evidence="3" id="KW-1133">Transmembrane helix</keyword>
<sequence length="336" mass="35265">MKAVCVNANRKLEVQDVSTPNDPPPGHLIVDVEAAAINHGDKAFLANPSIAGVLLKTSAYGIWGASCAGAVRAVGEGLTAELVGRTVAIYRSLSQSEHTVGLWSEQALVPRTSCVVLPRSVSARDYSGSLVNIMTAHAFLEESAEAHKGLIVTAGNSATGLAMAALARKRGVSAIFLSRSAEAATKLRALGIEHVLATSDASFENDLGKLVADFGATAVFDGVGGDLTSRIAPQLPMNSTIYLYGLLGATAPLTISCFAVMAKNLVLKRFSNFASATVRDPQRLTSAISYLESVIDDPLFHTRVGKEFTFRQIDAAMAYEATPGAKAVFVSRSDPA</sequence>
<evidence type="ECO:0000313" key="6">
    <source>
        <dbReference type="EMBL" id="NYF90133.1"/>
    </source>
</evidence>
<dbReference type="Pfam" id="PF00107">
    <property type="entry name" value="ADH_zinc_N"/>
    <property type="match status" value="1"/>
</dbReference>
<feature type="domain" description="Alcohol dehydrogenase-like N-terminal" evidence="5">
    <location>
        <begin position="25"/>
        <end position="118"/>
    </location>
</feature>
<evidence type="ECO:0000256" key="3">
    <source>
        <dbReference type="SAM" id="Phobius"/>
    </source>
</evidence>